<accession>A0AAD6V980</accession>
<reference evidence="3" key="1">
    <citation type="submission" date="2023-03" db="EMBL/GenBank/DDBJ databases">
        <title>Massive genome expansion in bonnet fungi (Mycena s.s.) driven by repeated elements and novel gene families across ecological guilds.</title>
        <authorList>
            <consortium name="Lawrence Berkeley National Laboratory"/>
            <person name="Harder C.B."/>
            <person name="Miyauchi S."/>
            <person name="Viragh M."/>
            <person name="Kuo A."/>
            <person name="Thoen E."/>
            <person name="Andreopoulos B."/>
            <person name="Lu D."/>
            <person name="Skrede I."/>
            <person name="Drula E."/>
            <person name="Henrissat B."/>
            <person name="Morin E."/>
            <person name="Kohler A."/>
            <person name="Barry K."/>
            <person name="LaButti K."/>
            <person name="Morin E."/>
            <person name="Salamov A."/>
            <person name="Lipzen A."/>
            <person name="Mereny Z."/>
            <person name="Hegedus B."/>
            <person name="Baldrian P."/>
            <person name="Stursova M."/>
            <person name="Weitz H."/>
            <person name="Taylor A."/>
            <person name="Grigoriev I.V."/>
            <person name="Nagy L.G."/>
            <person name="Martin F."/>
            <person name="Kauserud H."/>
        </authorList>
    </citation>
    <scope>NUCLEOTIDE SEQUENCE</scope>
    <source>
        <strain evidence="3">9144</strain>
    </source>
</reference>
<feature type="domain" description="MULE transposase" evidence="2">
    <location>
        <begin position="861"/>
        <end position="950"/>
    </location>
</feature>
<feature type="region of interest" description="Disordered" evidence="1">
    <location>
        <begin position="1265"/>
        <end position="1285"/>
    </location>
</feature>
<dbReference type="PANTHER" id="PTHR47718:SF7">
    <property type="entry name" value="PROTEIN FAR1-RELATED SEQUENCE"/>
    <property type="match status" value="1"/>
</dbReference>
<evidence type="ECO:0000313" key="4">
    <source>
        <dbReference type="Proteomes" id="UP001219525"/>
    </source>
</evidence>
<feature type="region of interest" description="Disordered" evidence="1">
    <location>
        <begin position="687"/>
        <end position="707"/>
    </location>
</feature>
<dbReference type="Proteomes" id="UP001219525">
    <property type="component" value="Unassembled WGS sequence"/>
</dbReference>
<organism evidence="3 4">
    <name type="scientific">Mycena pura</name>
    <dbReference type="NCBI Taxonomy" id="153505"/>
    <lineage>
        <taxon>Eukaryota</taxon>
        <taxon>Fungi</taxon>
        <taxon>Dikarya</taxon>
        <taxon>Basidiomycota</taxon>
        <taxon>Agaricomycotina</taxon>
        <taxon>Agaricomycetes</taxon>
        <taxon>Agaricomycetidae</taxon>
        <taxon>Agaricales</taxon>
        <taxon>Marasmiineae</taxon>
        <taxon>Mycenaceae</taxon>
        <taxon>Mycena</taxon>
    </lineage>
</organism>
<feature type="region of interest" description="Disordered" evidence="1">
    <location>
        <begin position="425"/>
        <end position="460"/>
    </location>
</feature>
<comment type="caution">
    <text evidence="3">The sequence shown here is derived from an EMBL/GenBank/DDBJ whole genome shotgun (WGS) entry which is preliminary data.</text>
</comment>
<sequence>MVFTPSAFDTYSTPHPSTRYSATYFGEITFKQATTLTFPVIYEPDSIAAWTFTDEIPTDAETKLQPGEGVPDIADLASILREMEQAFSEGTRSVTVTIRVSGKPIIRLFRNLNNNKIAVHSARALAIHLSSIPLVSPVLLDRFLDLPICRPIFGFCVTDFPLWKLSCLLREEWLHEDVLNALAELLYFSQAANSTSDAPSTLILPTHFLNDAKYLFDQSPPFFSPNLIALRRRLEVTSVDKISVFNCHSSHYSAYTASGSSQLGYGDSMQRTPDSNVLSIFQWLLSESSFTTPTAVEPSHVPPQGPGSGSCGIAALNFVETDLNTGVQVGRWTTSTSPFFRNRAIRDLILYHLTASSHSGEESYEKWVTPCVPSPRQDTSVDYGPVGYNDFNLDAPNVFHPIHRFLRLVHQQTTSEMIDSIREPKPTTMFTSLSAPSQFDVEADRKSPRPQDSSSVPLWSPFTELPRMPASRIMLDLASTPERSMSEIIDLCTPSPAPLRMAPKTEIIDDIIDLSFSPEDQKPTHSLPRRVLTFKSDVDIVTLDSDVTCPTGFGSERENLNPSEDHSPLAARPTLETVDVVRMGSFFATFEQGQAAVYAREERLGHIWRTGQTKRANDGSVRRITLRCNHYGDPNAATHRNDIDPSDHRAGRTIRTNCCAHVNLASVAGGGWHVTVIDWTHNHPPQVPHQSDAVGGRIPRPPTQDQRDLVSRYATSGNFTRGHLSHILRSRFPDNVLEPRQISNLINAARREATDQVNALGGDVQSVLTRLRELKEEDPRWDWDVPRGCQFSKNAYRVEKFFFDLLDPPSPPSLALSGSCFDDIKRSRVFEVLQYHNQVVTALWWQSPTQAELSRRFYDVLINDNTYCRNQYGYPLNIGIAIDNFGSTRNVWYAVHRTEDIETHNWVFKNHLRSARRPPEVLGSDRHRSLISSVSNTLPLTFHFFCLHHLGGNIDTNLRSVLSSDWDSFKRDFWVVYNAVSPAEFERLWAAKYLDEELYPCRSQWAWAWISNVFTAGVRTTGRVESENRVNKIIGGPKKTLLQLFNGLNERTEDQTSKDLAQVRQSSRRHHESNLESLFAAPLKLLRDHAGPFALQKCYKQMQDSLFYSTEVVQRPDEVTSWNTGSGLLQAKKTLQQMLNLFNNDKAHVSMQWLISLVTKRGLVVRHILLVKHESTGVMHYVAVLPDGRYICDCCMPSNLGIPCRHFFRIWTDVQNLPFHISLIRPRWLQNPEFAVESVAAVTRNQELGPQELRLPTRTIRSAFASNPLDSTSHETTPPPRTQTIPGRDVFHNVQAAIRPLIAGIQTREQVSDLIHSLQDLQSRTHLLSLIKVGHGPVASPTPEKAASEVAELLVPGAPVPEPNRSSLRVYLLQLRLGPGLGGLTSAVYVVRRGTIEQNVLSSCSLRLILVFIRDDLRQLVTDEVIDRTSPVWGIDEEDELRGCYRSSGQPHLWFAAGNFAISRFFSAKQLALKIKAIELLYNEWAYRKHASSRTDRKNKVLPAIDNQTFYKCINLLWASLLKTEFCDAIDNLVYIPLQLYIMAGARVPDSTAGASAWWEDLKVAVTDMRHADRCWRYDYDIIQNVGWVEQGWSRGAELRAPTPRKQ</sequence>
<dbReference type="PANTHER" id="PTHR47718">
    <property type="entry name" value="OS01G0519700 PROTEIN"/>
    <property type="match status" value="1"/>
</dbReference>
<dbReference type="InterPro" id="IPR018289">
    <property type="entry name" value="MULE_transposase_dom"/>
</dbReference>
<dbReference type="InterPro" id="IPR038765">
    <property type="entry name" value="Papain-like_cys_pep_sf"/>
</dbReference>
<feature type="compositionally biased region" description="Polar residues" evidence="1">
    <location>
        <begin position="1265"/>
        <end position="1276"/>
    </location>
</feature>
<evidence type="ECO:0000259" key="2">
    <source>
        <dbReference type="Pfam" id="PF10551"/>
    </source>
</evidence>
<gene>
    <name evidence="3" type="ORF">GGX14DRAFT_397480</name>
</gene>
<name>A0AAD6V980_9AGAR</name>
<feature type="compositionally biased region" description="Polar residues" evidence="1">
    <location>
        <begin position="428"/>
        <end position="437"/>
    </location>
</feature>
<dbReference type="EMBL" id="JARJCW010000042">
    <property type="protein sequence ID" value="KAJ7205782.1"/>
    <property type="molecule type" value="Genomic_DNA"/>
</dbReference>
<feature type="compositionally biased region" description="Basic and acidic residues" evidence="1">
    <location>
        <begin position="555"/>
        <end position="567"/>
    </location>
</feature>
<dbReference type="Gene3D" id="3.40.395.10">
    <property type="entry name" value="Adenoviral Proteinase, Chain A"/>
    <property type="match status" value="1"/>
</dbReference>
<keyword evidence="4" id="KW-1185">Reference proteome</keyword>
<proteinExistence type="predicted"/>
<dbReference type="SUPFAM" id="SSF54001">
    <property type="entry name" value="Cysteine proteinases"/>
    <property type="match status" value="1"/>
</dbReference>
<evidence type="ECO:0000256" key="1">
    <source>
        <dbReference type="SAM" id="MobiDB-lite"/>
    </source>
</evidence>
<feature type="region of interest" description="Disordered" evidence="1">
    <location>
        <begin position="552"/>
        <end position="572"/>
    </location>
</feature>
<dbReference type="Pfam" id="PF10551">
    <property type="entry name" value="MULE"/>
    <property type="match status" value="1"/>
</dbReference>
<evidence type="ECO:0000313" key="3">
    <source>
        <dbReference type="EMBL" id="KAJ7205782.1"/>
    </source>
</evidence>
<protein>
    <recommendedName>
        <fullName evidence="2">MULE transposase domain-containing protein</fullName>
    </recommendedName>
</protein>